<comment type="caution">
    <text evidence="3">The sequence shown here is derived from an EMBL/GenBank/DDBJ whole genome shotgun (WGS) entry which is preliminary data.</text>
</comment>
<reference evidence="3" key="1">
    <citation type="submission" date="2020-06" db="EMBL/GenBank/DDBJ databases">
        <authorList>
            <person name="Li T."/>
            <person name="Hu X."/>
            <person name="Zhang T."/>
            <person name="Song X."/>
            <person name="Zhang H."/>
            <person name="Dai N."/>
            <person name="Sheng W."/>
            <person name="Hou X."/>
            <person name="Wei L."/>
        </authorList>
    </citation>
    <scope>NUCLEOTIDE SEQUENCE</scope>
    <source>
        <strain evidence="3">K16</strain>
        <tissue evidence="3">Leaf</tissue>
    </source>
</reference>
<dbReference type="PANTHER" id="PTHR31147:SF66">
    <property type="entry name" value="OS05G0315700 PROTEIN"/>
    <property type="match status" value="1"/>
</dbReference>
<dbReference type="PANTHER" id="PTHR31147">
    <property type="entry name" value="ACYL TRANSFERASE 4"/>
    <property type="match status" value="1"/>
</dbReference>
<dbReference type="GO" id="GO:0016740">
    <property type="term" value="F:transferase activity"/>
    <property type="evidence" value="ECO:0007669"/>
    <property type="project" value="UniProtKB-KW"/>
</dbReference>
<gene>
    <name evidence="3" type="ORF">Sango_2247100</name>
</gene>
<keyword evidence="2" id="KW-0808">Transferase</keyword>
<evidence type="ECO:0000256" key="1">
    <source>
        <dbReference type="ARBA" id="ARBA00009861"/>
    </source>
</evidence>
<dbReference type="AlphaFoldDB" id="A0AAE1W9P0"/>
<dbReference type="Pfam" id="PF02458">
    <property type="entry name" value="Transferase"/>
    <property type="match status" value="1"/>
</dbReference>
<evidence type="ECO:0000256" key="2">
    <source>
        <dbReference type="ARBA" id="ARBA00022679"/>
    </source>
</evidence>
<evidence type="ECO:0000313" key="4">
    <source>
        <dbReference type="Proteomes" id="UP001289374"/>
    </source>
</evidence>
<dbReference type="InterPro" id="IPR050898">
    <property type="entry name" value="Plant_acyltransferase"/>
</dbReference>
<accession>A0AAE1W9P0</accession>
<dbReference type="Proteomes" id="UP001289374">
    <property type="component" value="Unassembled WGS sequence"/>
</dbReference>
<organism evidence="3 4">
    <name type="scientific">Sesamum angolense</name>
    <dbReference type="NCBI Taxonomy" id="2727404"/>
    <lineage>
        <taxon>Eukaryota</taxon>
        <taxon>Viridiplantae</taxon>
        <taxon>Streptophyta</taxon>
        <taxon>Embryophyta</taxon>
        <taxon>Tracheophyta</taxon>
        <taxon>Spermatophyta</taxon>
        <taxon>Magnoliopsida</taxon>
        <taxon>eudicotyledons</taxon>
        <taxon>Gunneridae</taxon>
        <taxon>Pentapetalae</taxon>
        <taxon>asterids</taxon>
        <taxon>lamiids</taxon>
        <taxon>Lamiales</taxon>
        <taxon>Pedaliaceae</taxon>
        <taxon>Sesamum</taxon>
    </lineage>
</organism>
<evidence type="ECO:0000313" key="3">
    <source>
        <dbReference type="EMBL" id="KAK4389101.1"/>
    </source>
</evidence>
<proteinExistence type="inferred from homology"/>
<dbReference type="Gene3D" id="3.30.559.10">
    <property type="entry name" value="Chloramphenicol acetyltransferase-like domain"/>
    <property type="match status" value="2"/>
</dbReference>
<sequence length="453" mass="50559">MMAFTFTVTPKEPELIVPAQSTPHEIKAVSDLDDQESLRCHYPMIMFYKSKPSMEGLNPVKIIREALAETLVYYYPYAGRLIEWPDNKFMVDCTAEGVVFVEADASVGIDQLGDTVQPPCPYPELLVSDVPGSDGMIGCPLMLVQVTRFKCGGFVLAIRFNHVISDALGSLQFVTTMSEMAKGAPTPSILPVWKRELLTARHPPHVTHAHPEYEVEGKSIIPSSLNDKNLVRRTFSFSPKEIKAIRKNLPAEVHSASRFDLITACLWRSHTRAIKFDPDDDVRIMCMVNVGGKNCLDLPSGYYGNAIICPAKVSKAKILCESPLSYAIKLVKEARRQATPDYSRSTIDFIATKERPKLTSPWNFLVSDTSKVGFDEVDFGWGNPIYGGTMYGGTLHYIVYARYRNQKGEDVMVVPMTLPGAVMERFEDELRILLCDLMKNSSSLSPIMVPSKL</sequence>
<keyword evidence="4" id="KW-1185">Reference proteome</keyword>
<comment type="similarity">
    <text evidence="1">Belongs to the plant acyltransferase family.</text>
</comment>
<protein>
    <submittedName>
        <fullName evidence="3">Methanol O-anthraniloyltransferase</fullName>
    </submittedName>
</protein>
<reference evidence="3" key="2">
    <citation type="journal article" date="2024" name="Plant">
        <title>Genomic evolution and insights into agronomic trait innovations of Sesamum species.</title>
        <authorList>
            <person name="Miao H."/>
            <person name="Wang L."/>
            <person name="Qu L."/>
            <person name="Liu H."/>
            <person name="Sun Y."/>
            <person name="Le M."/>
            <person name="Wang Q."/>
            <person name="Wei S."/>
            <person name="Zheng Y."/>
            <person name="Lin W."/>
            <person name="Duan Y."/>
            <person name="Cao H."/>
            <person name="Xiong S."/>
            <person name="Wang X."/>
            <person name="Wei L."/>
            <person name="Li C."/>
            <person name="Ma Q."/>
            <person name="Ju M."/>
            <person name="Zhao R."/>
            <person name="Li G."/>
            <person name="Mu C."/>
            <person name="Tian Q."/>
            <person name="Mei H."/>
            <person name="Zhang T."/>
            <person name="Gao T."/>
            <person name="Zhang H."/>
        </authorList>
    </citation>
    <scope>NUCLEOTIDE SEQUENCE</scope>
    <source>
        <strain evidence="3">K16</strain>
    </source>
</reference>
<dbReference type="EMBL" id="JACGWL010000013">
    <property type="protein sequence ID" value="KAK4389101.1"/>
    <property type="molecule type" value="Genomic_DNA"/>
</dbReference>
<dbReference type="InterPro" id="IPR023213">
    <property type="entry name" value="CAT-like_dom_sf"/>
</dbReference>
<name>A0AAE1W9P0_9LAMI</name>